<evidence type="ECO:0000313" key="1">
    <source>
        <dbReference type="EMBL" id="CAG8649208.1"/>
    </source>
</evidence>
<accession>A0ACA9NE52</accession>
<dbReference type="Proteomes" id="UP000789702">
    <property type="component" value="Unassembled WGS sequence"/>
</dbReference>
<evidence type="ECO:0000313" key="2">
    <source>
        <dbReference type="Proteomes" id="UP000789702"/>
    </source>
</evidence>
<organism evidence="1 2">
    <name type="scientific">Dentiscutata heterogama</name>
    <dbReference type="NCBI Taxonomy" id="1316150"/>
    <lineage>
        <taxon>Eukaryota</taxon>
        <taxon>Fungi</taxon>
        <taxon>Fungi incertae sedis</taxon>
        <taxon>Mucoromycota</taxon>
        <taxon>Glomeromycotina</taxon>
        <taxon>Glomeromycetes</taxon>
        <taxon>Diversisporales</taxon>
        <taxon>Gigasporaceae</taxon>
        <taxon>Dentiscutata</taxon>
    </lineage>
</organism>
<dbReference type="EMBL" id="CAJVPU010015837">
    <property type="protein sequence ID" value="CAG8649208.1"/>
    <property type="molecule type" value="Genomic_DNA"/>
</dbReference>
<feature type="non-terminal residue" evidence="1">
    <location>
        <position position="45"/>
    </location>
</feature>
<keyword evidence="2" id="KW-1185">Reference proteome</keyword>
<protein>
    <submittedName>
        <fullName evidence="1">6846_t:CDS:1</fullName>
    </submittedName>
</protein>
<name>A0ACA9NE52_9GLOM</name>
<gene>
    <name evidence="1" type="ORF">DHETER_LOCUS9210</name>
</gene>
<sequence>MRNQNSKILLWLFVEKDIRSKGNAVLCLIVTEKAKKMATRHAYQI</sequence>
<reference evidence="1" key="1">
    <citation type="submission" date="2021-06" db="EMBL/GenBank/DDBJ databases">
        <authorList>
            <person name="Kallberg Y."/>
            <person name="Tangrot J."/>
            <person name="Rosling A."/>
        </authorList>
    </citation>
    <scope>NUCLEOTIDE SEQUENCE</scope>
    <source>
        <strain evidence="1">IL203A</strain>
    </source>
</reference>
<comment type="caution">
    <text evidence="1">The sequence shown here is derived from an EMBL/GenBank/DDBJ whole genome shotgun (WGS) entry which is preliminary data.</text>
</comment>
<proteinExistence type="predicted"/>